<feature type="domain" description="Glucose-methanol-choline oxidoreductase C-terminal" evidence="6">
    <location>
        <begin position="399"/>
        <end position="517"/>
    </location>
</feature>
<keyword evidence="4" id="KW-0560">Oxidoreductase</keyword>
<dbReference type="SUPFAM" id="SSF54373">
    <property type="entry name" value="FAD-linked reductases, C-terminal domain"/>
    <property type="match status" value="1"/>
</dbReference>
<dbReference type="OrthoDB" id="9798604at2"/>
<reference evidence="7 8" key="1">
    <citation type="submission" date="2014-10" db="EMBL/GenBank/DDBJ databases">
        <title>Genome sequence of Novosphingobium malaysiense MUSC 273(T).</title>
        <authorList>
            <person name="Lee L.-H."/>
        </authorList>
    </citation>
    <scope>NUCLEOTIDE SEQUENCE [LARGE SCALE GENOMIC DNA]</scope>
    <source>
        <strain evidence="7 8">MUSC 273</strain>
    </source>
</reference>
<dbReference type="InterPro" id="IPR000172">
    <property type="entry name" value="GMC_OxRdtase_N"/>
</dbReference>
<dbReference type="Proteomes" id="UP000031057">
    <property type="component" value="Unassembled WGS sequence"/>
</dbReference>
<accession>A0A0B1ZM18</accession>
<dbReference type="Pfam" id="PF05199">
    <property type="entry name" value="GMC_oxred_C"/>
    <property type="match status" value="1"/>
</dbReference>
<evidence type="ECO:0000256" key="4">
    <source>
        <dbReference type="ARBA" id="ARBA00023002"/>
    </source>
</evidence>
<evidence type="ECO:0000259" key="6">
    <source>
        <dbReference type="Pfam" id="PF05199"/>
    </source>
</evidence>
<dbReference type="Gene3D" id="3.50.50.60">
    <property type="entry name" value="FAD/NAD(P)-binding domain"/>
    <property type="match status" value="2"/>
</dbReference>
<comment type="caution">
    <text evidence="7">The sequence shown here is derived from an EMBL/GenBank/DDBJ whole genome shotgun (WGS) entry which is preliminary data.</text>
</comment>
<protein>
    <submittedName>
        <fullName evidence="7">Choline dehydrogenase</fullName>
    </submittedName>
</protein>
<evidence type="ECO:0000256" key="3">
    <source>
        <dbReference type="ARBA" id="ARBA00022827"/>
    </source>
</evidence>
<dbReference type="GO" id="GO:0050660">
    <property type="term" value="F:flavin adenine dinucleotide binding"/>
    <property type="evidence" value="ECO:0007669"/>
    <property type="project" value="InterPro"/>
</dbReference>
<evidence type="ECO:0000313" key="8">
    <source>
        <dbReference type="Proteomes" id="UP000031057"/>
    </source>
</evidence>
<gene>
    <name evidence="7" type="ORF">LK12_17490</name>
</gene>
<keyword evidence="8" id="KW-1185">Reference proteome</keyword>
<dbReference type="SUPFAM" id="SSF51905">
    <property type="entry name" value="FAD/NAD(P)-binding domain"/>
    <property type="match status" value="1"/>
</dbReference>
<evidence type="ECO:0000313" key="7">
    <source>
        <dbReference type="EMBL" id="KHK90384.1"/>
    </source>
</evidence>
<organism evidence="7 8">
    <name type="scientific">Novosphingobium malaysiense</name>
    <dbReference type="NCBI Taxonomy" id="1348853"/>
    <lineage>
        <taxon>Bacteria</taxon>
        <taxon>Pseudomonadati</taxon>
        <taxon>Pseudomonadota</taxon>
        <taxon>Alphaproteobacteria</taxon>
        <taxon>Sphingomonadales</taxon>
        <taxon>Sphingomonadaceae</taxon>
        <taxon>Novosphingobium</taxon>
    </lineage>
</organism>
<evidence type="ECO:0000256" key="1">
    <source>
        <dbReference type="ARBA" id="ARBA00010790"/>
    </source>
</evidence>
<dbReference type="InterPro" id="IPR036188">
    <property type="entry name" value="FAD/NAD-bd_sf"/>
</dbReference>
<dbReference type="InterPro" id="IPR007867">
    <property type="entry name" value="GMC_OxRtase_C"/>
</dbReference>
<sequence length="533" mass="58510">MALDKVDVLIVGAGASAAAVAWGLVETRMRIVCLEQGGWPVPERFPSTERDWEIRQYTDFNTNPNDRRAPEDYPINDGDSPIKIVNFNGVGGGTVLYGGHFPRFHPSDFRVCTQDNVADDWPIDYDTLAPFYAENERMMGISGLAGDPAYPPKEAIMPPLPLGRSGETLARGFNKLGWHWWPTDSTIATQEYEGRAPCINLGLCTSGCAQGAKGSTDITYWPAAIRAGVELRTHCRVSRILCDDDGFATGAAYFDADGNEQFQPAEVVIMASNGVGTPRILLNSVSRRFPNGLANSSGLVGKNLMFHPCAYVVGTFEEEQDGFRGPHNWLASQEFYETDLSRGFVRGYTMEANRGSGPVMTALRGMMSGRIPFGEGHHEAMRRFFNHYTSLIVMAEDLPEEHNCVTLDPELTDSNGIPAPKIHYRLSENSWRILRHGTERATEALRAAGAIDVQSQLPIAGGGWHLMGTARMGTDPARSVVNEWGRSHDVKNLFIVDGSIFVTSAGVNPTSTIQALALYIADQMKQRLATLFD</sequence>
<dbReference type="PANTHER" id="PTHR46056">
    <property type="entry name" value="LONG-CHAIN-ALCOHOL OXIDASE"/>
    <property type="match status" value="1"/>
</dbReference>
<keyword evidence="3" id="KW-0274">FAD</keyword>
<evidence type="ECO:0000256" key="2">
    <source>
        <dbReference type="ARBA" id="ARBA00022630"/>
    </source>
</evidence>
<dbReference type="GO" id="GO:0016614">
    <property type="term" value="F:oxidoreductase activity, acting on CH-OH group of donors"/>
    <property type="evidence" value="ECO:0007669"/>
    <property type="project" value="InterPro"/>
</dbReference>
<keyword evidence="2" id="KW-0285">Flavoprotein</keyword>
<feature type="domain" description="Glucose-methanol-choline oxidoreductase N-terminal" evidence="5">
    <location>
        <begin position="8"/>
        <end position="309"/>
    </location>
</feature>
<evidence type="ECO:0000259" key="5">
    <source>
        <dbReference type="Pfam" id="PF00732"/>
    </source>
</evidence>
<dbReference type="STRING" id="1348853.LK12_17490"/>
<dbReference type="AlphaFoldDB" id="A0A0B1ZM18"/>
<dbReference type="RefSeq" id="WP_039286652.1">
    <property type="nucleotide sequence ID" value="NZ_JTDI01000005.1"/>
</dbReference>
<comment type="similarity">
    <text evidence="1">Belongs to the GMC oxidoreductase family.</text>
</comment>
<dbReference type="Pfam" id="PF00732">
    <property type="entry name" value="GMC_oxred_N"/>
    <property type="match status" value="1"/>
</dbReference>
<dbReference type="PANTHER" id="PTHR46056:SF12">
    <property type="entry name" value="LONG-CHAIN-ALCOHOL OXIDASE"/>
    <property type="match status" value="1"/>
</dbReference>
<proteinExistence type="inferred from homology"/>
<dbReference type="EMBL" id="JTDI01000005">
    <property type="protein sequence ID" value="KHK90384.1"/>
    <property type="molecule type" value="Genomic_DNA"/>
</dbReference>
<name>A0A0B1ZM18_9SPHN</name>